<gene>
    <name evidence="1" type="ORF">DFO67_11717</name>
</gene>
<dbReference type="EMBL" id="SOEC01000017">
    <property type="protein sequence ID" value="TDX26035.1"/>
    <property type="molecule type" value="Genomic_DNA"/>
</dbReference>
<name>A0A4R8FQ98_9GAMM</name>
<comment type="caution">
    <text evidence="1">The sequence shown here is derived from an EMBL/GenBank/DDBJ whole genome shotgun (WGS) entry which is preliminary data.</text>
</comment>
<evidence type="ECO:0000313" key="2">
    <source>
        <dbReference type="Proteomes" id="UP000294489"/>
    </source>
</evidence>
<protein>
    <submittedName>
        <fullName evidence="1">Uncharacterized protein</fullName>
    </submittedName>
</protein>
<sequence length="1043" mass="119294">MINLTGDLVVLKSEDELAKDIKGAITETWRLLESVYADGKKVNPMQISASGRNQVKALAFIRYIPPYRRSYDSQWLIKLYEVIQEASAGSMKKCSPTIFSGVIEETFPKSLMTDVIRGLRVFFLALWKRKAVLLTMTFSLPESKRIQDLGEDCYTEVLYCFRTVKLKNIKRAGLSIVEHMSHAAIKNFQWYPWRAVVASDWHTIEDINNQDLIDLFKEMRARKDSGDKACAPWYPLSAPAMLNPLLSKFGDRCNFDIDKVFIHNPRSYQEPKALRHEIESSDKKGVYDEVKSVWLKFEELYLDLLRNSQKKKSTYKDEQDLGWLNSYLFSVLPVSNEVPPSPKEFNRKYIDGLGVPSLREHISKRDRMTSIERFFDYLEVISDLYPELDGFKNPIIQLDKPLEARRRVTNKVPFGVDDFRLLYDMVYAICEFSYYINSHIADISSPNHKKFIGILVKKSSSGIISAEDFGYVPFVSFKRLRDDRDLMVCLKYIPSPVLKIISAKVKGVDGYVPFLSIQAVNQTAVALETGLRHISIRWLDKRTYKHGVVDRSKDFFNLYVNTDKSNGPWVRPTSTKLLDIFEKQIESQEWIDGDHFDDELYYDGHEESVFGKIKPIFMRYDEPEVYSQLVYTSYYKNLMYYFSMIKLMIGEDPADDLPEEVYGLSFDSMESFKEAVRFRTEFKSKFTPHGTRASVVSVLSTVLPADMIGQYVTGHVSVDHVKYYTVVTAELMESMGLIASADSKSRTEEIISMVTPISIRADSPDSALRKALEDPSIGVGQVAEEFGAISFTSEKGREIVSGMSEIHSVDRRKLSIMPTHICPFENQCPEDVKSTIGEKSCGQCPYSIKTVDHLTRIQAHCRYMARKLDALKATMRSSAQKGVTNEQLDIYQDQYSKLAAELSAWILTERILRENYESLKKKVLVNKPDMLKVSLNEKEVEEDWLTKLMLACEEAVSFPDIADATLESQVLRCKVRLMTAKKGLSDFYLGDNGYNLIDSFRADMRAVCMQTGLTPKQLAHHIDSVDPIAIHESANSNLLESIN</sequence>
<dbReference type="Proteomes" id="UP000294489">
    <property type="component" value="Unassembled WGS sequence"/>
</dbReference>
<dbReference type="RefSeq" id="WP_134019550.1">
    <property type="nucleotide sequence ID" value="NZ_SOEC01000017.1"/>
</dbReference>
<dbReference type="OrthoDB" id="9145918at2"/>
<evidence type="ECO:0000313" key="1">
    <source>
        <dbReference type="EMBL" id="TDX26035.1"/>
    </source>
</evidence>
<accession>A0A4R8FQ98</accession>
<proteinExistence type="predicted"/>
<reference evidence="1 2" key="1">
    <citation type="submission" date="2019-03" db="EMBL/GenBank/DDBJ databases">
        <title>Freshwater and sediment microbial communities from various areas in North America, analyzing microbe dynamics in response to fracking.</title>
        <authorList>
            <person name="Lamendella R."/>
        </authorList>
    </citation>
    <scope>NUCLEOTIDE SEQUENCE [LARGE SCALE GENOMIC DNA]</scope>
    <source>
        <strain evidence="1 2">6_TX</strain>
    </source>
</reference>
<dbReference type="AlphaFoldDB" id="A0A4R8FQ98"/>
<organism evidence="1 2">
    <name type="scientific">Modicisalibacter xianhensis</name>
    <dbReference type="NCBI Taxonomy" id="442341"/>
    <lineage>
        <taxon>Bacteria</taxon>
        <taxon>Pseudomonadati</taxon>
        <taxon>Pseudomonadota</taxon>
        <taxon>Gammaproteobacteria</taxon>
        <taxon>Oceanospirillales</taxon>
        <taxon>Halomonadaceae</taxon>
        <taxon>Modicisalibacter</taxon>
    </lineage>
</organism>